<dbReference type="InterPro" id="IPR027417">
    <property type="entry name" value="P-loop_NTPase"/>
</dbReference>
<keyword evidence="2" id="KW-1185">Reference proteome</keyword>
<protein>
    <recommendedName>
        <fullName evidence="3">Sulfotransferase</fullName>
    </recommendedName>
</protein>
<evidence type="ECO:0008006" key="3">
    <source>
        <dbReference type="Google" id="ProtNLM"/>
    </source>
</evidence>
<gene>
    <name evidence="1" type="ORF">SNAT2548_LOCUS4196</name>
</gene>
<sequence>MPSAHRLTLVRLWRPSFLLVSRCPDVYIIGAPKSGTSALFTFLAMHPKVKDEFRFLLVTRQGKSLALKAP</sequence>
<evidence type="ECO:0000313" key="1">
    <source>
        <dbReference type="EMBL" id="CAE7034848.1"/>
    </source>
</evidence>
<dbReference type="EMBL" id="CAJNDS010000258">
    <property type="protein sequence ID" value="CAE7034848.1"/>
    <property type="molecule type" value="Genomic_DNA"/>
</dbReference>
<organism evidence="1 2">
    <name type="scientific">Symbiodinium natans</name>
    <dbReference type="NCBI Taxonomy" id="878477"/>
    <lineage>
        <taxon>Eukaryota</taxon>
        <taxon>Sar</taxon>
        <taxon>Alveolata</taxon>
        <taxon>Dinophyceae</taxon>
        <taxon>Suessiales</taxon>
        <taxon>Symbiodiniaceae</taxon>
        <taxon>Symbiodinium</taxon>
    </lineage>
</organism>
<dbReference type="OrthoDB" id="8958249at2759"/>
<dbReference type="Proteomes" id="UP000604046">
    <property type="component" value="Unassembled WGS sequence"/>
</dbReference>
<dbReference type="AlphaFoldDB" id="A0A812IDR7"/>
<reference evidence="1" key="1">
    <citation type="submission" date="2021-02" db="EMBL/GenBank/DDBJ databases">
        <authorList>
            <person name="Dougan E. K."/>
            <person name="Rhodes N."/>
            <person name="Thang M."/>
            <person name="Chan C."/>
        </authorList>
    </citation>
    <scope>NUCLEOTIDE SEQUENCE</scope>
</reference>
<dbReference type="Gene3D" id="3.40.50.300">
    <property type="entry name" value="P-loop containing nucleotide triphosphate hydrolases"/>
    <property type="match status" value="1"/>
</dbReference>
<accession>A0A812IDR7</accession>
<evidence type="ECO:0000313" key="2">
    <source>
        <dbReference type="Proteomes" id="UP000604046"/>
    </source>
</evidence>
<name>A0A812IDR7_9DINO</name>
<comment type="caution">
    <text evidence="1">The sequence shown here is derived from an EMBL/GenBank/DDBJ whole genome shotgun (WGS) entry which is preliminary data.</text>
</comment>
<proteinExistence type="predicted"/>
<dbReference type="SUPFAM" id="SSF52540">
    <property type="entry name" value="P-loop containing nucleoside triphosphate hydrolases"/>
    <property type="match status" value="1"/>
</dbReference>